<reference evidence="2" key="1">
    <citation type="submission" date="2019-05" db="EMBL/GenBank/DDBJ databases">
        <title>Metatranscriptomic reconstruction reveals RNA viruses with the potential to shape carbon cycling in soil.</title>
        <authorList>
            <person name="Starr E.P."/>
            <person name="Nuccio E."/>
            <person name="Pett-Ridge J."/>
            <person name="Banfield J.F."/>
            <person name="Firestone M.K."/>
        </authorList>
    </citation>
    <scope>NUCLEOTIDE SEQUENCE</scope>
    <source>
        <strain evidence="2">H1_Rhizo_25_scaffold_845</strain>
    </source>
</reference>
<protein>
    <submittedName>
        <fullName evidence="2">Uncharacterized protein</fullName>
    </submittedName>
</protein>
<feature type="compositionally biased region" description="Polar residues" evidence="1">
    <location>
        <begin position="29"/>
        <end position="41"/>
    </location>
</feature>
<proteinExistence type="predicted"/>
<sequence length="120" mass="12470">MALSDPQSITVNGVASSLPRTGSGPAEGSFTSSDGSLQLTARHQYGRRTRRTIRLTQKKIVPDPLVPATNMPASVSAYLVIDHPPTGFSVAELKYVSDALVAYLAAASGGKVSQLLGGES</sequence>
<accession>A0A514D5W2</accession>
<evidence type="ECO:0000313" key="2">
    <source>
        <dbReference type="EMBL" id="QDH88992.1"/>
    </source>
</evidence>
<name>A0A514D5W2_9VIRU</name>
<evidence type="ECO:0000256" key="1">
    <source>
        <dbReference type="SAM" id="MobiDB-lite"/>
    </source>
</evidence>
<dbReference type="EMBL" id="MN034523">
    <property type="protein sequence ID" value="QDH88992.1"/>
    <property type="molecule type" value="Genomic_RNA"/>
</dbReference>
<feature type="region of interest" description="Disordered" evidence="1">
    <location>
        <begin position="1"/>
        <end position="48"/>
    </location>
</feature>
<feature type="compositionally biased region" description="Polar residues" evidence="1">
    <location>
        <begin position="1"/>
        <end position="20"/>
    </location>
</feature>
<organism evidence="2">
    <name type="scientific">Leviviridae sp</name>
    <dbReference type="NCBI Taxonomy" id="2027243"/>
    <lineage>
        <taxon>Viruses</taxon>
        <taxon>Riboviria</taxon>
        <taxon>Orthornavirae</taxon>
        <taxon>Lenarviricota</taxon>
        <taxon>Leviviricetes</taxon>
        <taxon>Norzivirales</taxon>
        <taxon>Fiersviridae</taxon>
    </lineage>
</organism>
<gene>
    <name evidence="2" type="ORF">H1Rhizo25845_000002</name>
</gene>